<feature type="region of interest" description="Disordered" evidence="6">
    <location>
        <begin position="257"/>
        <end position="277"/>
    </location>
</feature>
<keyword evidence="3" id="KW-0597">Phosphoprotein</keyword>
<dbReference type="PANTHER" id="PTHR45436">
    <property type="entry name" value="SENSOR HISTIDINE KINASE YKOH"/>
    <property type="match status" value="1"/>
</dbReference>
<evidence type="ECO:0000256" key="3">
    <source>
        <dbReference type="ARBA" id="ARBA00022553"/>
    </source>
</evidence>
<dbReference type="InterPro" id="IPR003594">
    <property type="entry name" value="HATPase_dom"/>
</dbReference>
<evidence type="ECO:0000256" key="1">
    <source>
        <dbReference type="ARBA" id="ARBA00000085"/>
    </source>
</evidence>
<protein>
    <recommendedName>
        <fullName evidence="2">histidine kinase</fullName>
        <ecNumber evidence="2">2.7.13.3</ecNumber>
    </recommendedName>
</protein>
<keyword evidence="4" id="KW-0808">Transferase</keyword>
<dbReference type="PANTHER" id="PTHR45436:SF5">
    <property type="entry name" value="SENSOR HISTIDINE KINASE TRCS"/>
    <property type="match status" value="1"/>
</dbReference>
<evidence type="ECO:0000256" key="5">
    <source>
        <dbReference type="ARBA" id="ARBA00022777"/>
    </source>
</evidence>
<evidence type="ECO:0000259" key="7">
    <source>
        <dbReference type="Pfam" id="PF02518"/>
    </source>
</evidence>
<dbReference type="GO" id="GO:0005886">
    <property type="term" value="C:plasma membrane"/>
    <property type="evidence" value="ECO:0007669"/>
    <property type="project" value="TreeGrafter"/>
</dbReference>
<accession>A0A6N7L3I8</accession>
<comment type="catalytic activity">
    <reaction evidence="1">
        <text>ATP + protein L-histidine = ADP + protein N-phospho-L-histidine.</text>
        <dbReference type="EC" id="2.7.13.3"/>
    </reaction>
</comment>
<dbReference type="EMBL" id="WBOF01000004">
    <property type="protein sequence ID" value="MQS17339.1"/>
    <property type="molecule type" value="Genomic_DNA"/>
</dbReference>
<gene>
    <name evidence="8" type="ORF">F7Q99_35455</name>
</gene>
<evidence type="ECO:0000313" key="8">
    <source>
        <dbReference type="EMBL" id="MQS17339.1"/>
    </source>
</evidence>
<dbReference type="Pfam" id="PF02518">
    <property type="entry name" value="HATPase_c"/>
    <property type="match status" value="1"/>
</dbReference>
<feature type="region of interest" description="Disordered" evidence="6">
    <location>
        <begin position="1"/>
        <end position="23"/>
    </location>
</feature>
<proteinExistence type="predicted"/>
<dbReference type="OrthoDB" id="3357461at2"/>
<dbReference type="GO" id="GO:0000160">
    <property type="term" value="P:phosphorelay signal transduction system"/>
    <property type="evidence" value="ECO:0007669"/>
    <property type="project" value="TreeGrafter"/>
</dbReference>
<dbReference type="EC" id="2.7.13.3" evidence="2"/>
<evidence type="ECO:0000256" key="6">
    <source>
        <dbReference type="SAM" id="MobiDB-lite"/>
    </source>
</evidence>
<name>A0A6N7L3I8_9ACTN</name>
<sequence>MSTRSIIGRSKHRRTTPPPEAEQDGLRHQFAEAGRTAVAEFVRGSLPRVLRTVRPGGLPLHPSAPPELQQAAWQISNCLGQLQNADRQDLRASIEPLLEILADQRRMLARQQQSVTDPNQLALMMSLDHTNAMAHHGVLRALVLAGGAWPESRRRPAALFEVAQGAQCAIADFQRVEVAGDSAVQVHGGVVEPLMTALAELLDNAVLASAGGEKPVHLHVGRTVDGGALVTITDAGPGMDDLALAAATALVEGRLHPASDATPAPGTVRPAPRQPRPRTGLRTVALAAAALGLHVQLQSAPGSGTCVTVHVPVHLLAPADAPPAPLAFAPTPNAETLEDTLR</sequence>
<dbReference type="InterPro" id="IPR036890">
    <property type="entry name" value="HATPase_C_sf"/>
</dbReference>
<dbReference type="InterPro" id="IPR050428">
    <property type="entry name" value="TCS_sensor_his_kinase"/>
</dbReference>
<reference evidence="8 9" key="1">
    <citation type="submission" date="2019-09" db="EMBL/GenBank/DDBJ databases">
        <title>Genome Sequences of Streptomyces kaniharaensis ATCC 21070.</title>
        <authorList>
            <person name="Zhu W."/>
            <person name="De Crecy-Lagard V."/>
            <person name="Richards N.G."/>
        </authorList>
    </citation>
    <scope>NUCLEOTIDE SEQUENCE [LARGE SCALE GENOMIC DNA]</scope>
    <source>
        <strain evidence="8 9">SF-557</strain>
    </source>
</reference>
<evidence type="ECO:0000256" key="4">
    <source>
        <dbReference type="ARBA" id="ARBA00022679"/>
    </source>
</evidence>
<organism evidence="8 9">
    <name type="scientific">Streptomyces kaniharaensis</name>
    <dbReference type="NCBI Taxonomy" id="212423"/>
    <lineage>
        <taxon>Bacteria</taxon>
        <taxon>Bacillati</taxon>
        <taxon>Actinomycetota</taxon>
        <taxon>Actinomycetes</taxon>
        <taxon>Kitasatosporales</taxon>
        <taxon>Streptomycetaceae</taxon>
        <taxon>Streptomyces</taxon>
    </lineage>
</organism>
<comment type="caution">
    <text evidence="8">The sequence shown here is derived from an EMBL/GenBank/DDBJ whole genome shotgun (WGS) entry which is preliminary data.</text>
</comment>
<dbReference type="SUPFAM" id="SSF55874">
    <property type="entry name" value="ATPase domain of HSP90 chaperone/DNA topoisomerase II/histidine kinase"/>
    <property type="match status" value="1"/>
</dbReference>
<keyword evidence="5" id="KW-0418">Kinase</keyword>
<dbReference type="GO" id="GO:0004673">
    <property type="term" value="F:protein histidine kinase activity"/>
    <property type="evidence" value="ECO:0007669"/>
    <property type="project" value="UniProtKB-EC"/>
</dbReference>
<feature type="domain" description="Histidine kinase/HSP90-like ATPase" evidence="7">
    <location>
        <begin position="191"/>
        <end position="313"/>
    </location>
</feature>
<evidence type="ECO:0000313" key="9">
    <source>
        <dbReference type="Proteomes" id="UP000450000"/>
    </source>
</evidence>
<dbReference type="RefSeq" id="WP_153470035.1">
    <property type="nucleotide sequence ID" value="NZ_WBOF01000004.1"/>
</dbReference>
<dbReference type="Gene3D" id="3.30.565.10">
    <property type="entry name" value="Histidine kinase-like ATPase, C-terminal domain"/>
    <property type="match status" value="1"/>
</dbReference>
<evidence type="ECO:0000256" key="2">
    <source>
        <dbReference type="ARBA" id="ARBA00012438"/>
    </source>
</evidence>
<dbReference type="Proteomes" id="UP000450000">
    <property type="component" value="Unassembled WGS sequence"/>
</dbReference>
<keyword evidence="9" id="KW-1185">Reference proteome</keyword>
<dbReference type="AlphaFoldDB" id="A0A6N7L3I8"/>